<evidence type="ECO:0000313" key="1">
    <source>
        <dbReference type="EMBL" id="KAF9647871.1"/>
    </source>
</evidence>
<reference evidence="1" key="2">
    <citation type="journal article" date="2020" name="Nat. Commun.">
        <title>Large-scale genome sequencing of mycorrhizal fungi provides insights into the early evolution of symbiotic traits.</title>
        <authorList>
            <person name="Miyauchi S."/>
            <person name="Kiss E."/>
            <person name="Kuo A."/>
            <person name="Drula E."/>
            <person name="Kohler A."/>
            <person name="Sanchez-Garcia M."/>
            <person name="Morin E."/>
            <person name="Andreopoulos B."/>
            <person name="Barry K.W."/>
            <person name="Bonito G."/>
            <person name="Buee M."/>
            <person name="Carver A."/>
            <person name="Chen C."/>
            <person name="Cichocki N."/>
            <person name="Clum A."/>
            <person name="Culley D."/>
            <person name="Crous P.W."/>
            <person name="Fauchery L."/>
            <person name="Girlanda M."/>
            <person name="Hayes R.D."/>
            <person name="Keri Z."/>
            <person name="LaButti K."/>
            <person name="Lipzen A."/>
            <person name="Lombard V."/>
            <person name="Magnuson J."/>
            <person name="Maillard F."/>
            <person name="Murat C."/>
            <person name="Nolan M."/>
            <person name="Ohm R.A."/>
            <person name="Pangilinan J."/>
            <person name="Pereira M.F."/>
            <person name="Perotto S."/>
            <person name="Peter M."/>
            <person name="Pfister S."/>
            <person name="Riley R."/>
            <person name="Sitrit Y."/>
            <person name="Stielow J.B."/>
            <person name="Szollosi G."/>
            <person name="Zifcakova L."/>
            <person name="Stursova M."/>
            <person name="Spatafora J.W."/>
            <person name="Tedersoo L."/>
            <person name="Vaario L.M."/>
            <person name="Yamada A."/>
            <person name="Yan M."/>
            <person name="Wang P."/>
            <person name="Xu J."/>
            <person name="Bruns T."/>
            <person name="Baldrian P."/>
            <person name="Vilgalys R."/>
            <person name="Dunand C."/>
            <person name="Henrissat B."/>
            <person name="Grigoriev I.V."/>
            <person name="Hibbett D."/>
            <person name="Nagy L.G."/>
            <person name="Martin F.M."/>
        </authorList>
    </citation>
    <scope>NUCLEOTIDE SEQUENCE</scope>
    <source>
        <strain evidence="1">P2</strain>
    </source>
</reference>
<dbReference type="EMBL" id="MU118024">
    <property type="protein sequence ID" value="KAF9647871.1"/>
    <property type="molecule type" value="Genomic_DNA"/>
</dbReference>
<keyword evidence="2" id="KW-1185">Reference proteome</keyword>
<evidence type="ECO:0000313" key="2">
    <source>
        <dbReference type="Proteomes" id="UP000886501"/>
    </source>
</evidence>
<dbReference type="Proteomes" id="UP000886501">
    <property type="component" value="Unassembled WGS sequence"/>
</dbReference>
<proteinExistence type="predicted"/>
<organism evidence="1 2">
    <name type="scientific">Thelephora ganbajun</name>
    <name type="common">Ganba fungus</name>
    <dbReference type="NCBI Taxonomy" id="370292"/>
    <lineage>
        <taxon>Eukaryota</taxon>
        <taxon>Fungi</taxon>
        <taxon>Dikarya</taxon>
        <taxon>Basidiomycota</taxon>
        <taxon>Agaricomycotina</taxon>
        <taxon>Agaricomycetes</taxon>
        <taxon>Thelephorales</taxon>
        <taxon>Thelephoraceae</taxon>
        <taxon>Thelephora</taxon>
    </lineage>
</organism>
<comment type="caution">
    <text evidence="1">The sequence shown here is derived from an EMBL/GenBank/DDBJ whole genome shotgun (WGS) entry which is preliminary data.</text>
</comment>
<reference evidence="1" key="1">
    <citation type="submission" date="2019-10" db="EMBL/GenBank/DDBJ databases">
        <authorList>
            <consortium name="DOE Joint Genome Institute"/>
            <person name="Kuo A."/>
            <person name="Miyauchi S."/>
            <person name="Kiss E."/>
            <person name="Drula E."/>
            <person name="Kohler A."/>
            <person name="Sanchez-Garcia M."/>
            <person name="Andreopoulos B."/>
            <person name="Barry K.W."/>
            <person name="Bonito G."/>
            <person name="Buee M."/>
            <person name="Carver A."/>
            <person name="Chen C."/>
            <person name="Cichocki N."/>
            <person name="Clum A."/>
            <person name="Culley D."/>
            <person name="Crous P.W."/>
            <person name="Fauchery L."/>
            <person name="Girlanda M."/>
            <person name="Hayes R."/>
            <person name="Keri Z."/>
            <person name="Labutti K."/>
            <person name="Lipzen A."/>
            <person name="Lombard V."/>
            <person name="Magnuson J."/>
            <person name="Maillard F."/>
            <person name="Morin E."/>
            <person name="Murat C."/>
            <person name="Nolan M."/>
            <person name="Ohm R."/>
            <person name="Pangilinan J."/>
            <person name="Pereira M."/>
            <person name="Perotto S."/>
            <person name="Peter M."/>
            <person name="Riley R."/>
            <person name="Sitrit Y."/>
            <person name="Stielow B."/>
            <person name="Szollosi G."/>
            <person name="Zifcakova L."/>
            <person name="Stursova M."/>
            <person name="Spatafora J.W."/>
            <person name="Tedersoo L."/>
            <person name="Vaario L.-M."/>
            <person name="Yamada A."/>
            <person name="Yan M."/>
            <person name="Wang P."/>
            <person name="Xu J."/>
            <person name="Bruns T."/>
            <person name="Baldrian P."/>
            <person name="Vilgalys R."/>
            <person name="Henrissat B."/>
            <person name="Grigoriev I.V."/>
            <person name="Hibbett D."/>
            <person name="Nagy L.G."/>
            <person name="Martin F.M."/>
        </authorList>
    </citation>
    <scope>NUCLEOTIDE SEQUENCE</scope>
    <source>
        <strain evidence="1">P2</strain>
    </source>
</reference>
<protein>
    <submittedName>
        <fullName evidence="1">Survival factor 1</fullName>
    </submittedName>
</protein>
<sequence>MFSSFWSAPVDPTAQNFFPVSSRYADSDLLGPLEPKDTEWTCAGGFAVETQTFYCFTENGTSVMVQVIYSSVGLWPTTQLVTRIYDPNNKETIWRSINVTNFYPGEDKRSSKSDQFTVSHKSTPGAEFEESYTIFGRFGDDLQVSVDINRPAAIPGFKIGKGPKGGFSYFGPDIERPEGYVVHRFWPRFQSSGIIVNDGQATSFAGPGMFVHAIQGMRPNLVAASWNFAHFQSDEHGGVSAIQMELTTIDAYGKKGAGSGKVVVNVGSLVVGGKLAAVTAETKWPGEPVPDKSSVLSQAVHYDKSLDDFTGYDVPSTISFRWTGPSVVPEAEGSLSADLLVQVGKPGEEIGLIEKVDVMAEIPGFVKAVVSYVAGTKPYIYQWLNPTTLKITGPDALVPGLSSGLEVNGHLYNEATFIS</sequence>
<gene>
    <name evidence="1" type="ORF">BDM02DRAFT_2478171</name>
</gene>
<accession>A0ACB6ZE27</accession>
<name>A0ACB6ZE27_THEGA</name>